<comment type="subcellular location">
    <subcellularLocation>
        <location evidence="1">Cell membrane</location>
        <topology evidence="1">Multi-pass membrane protein</topology>
    </subcellularLocation>
</comment>
<dbReference type="PATRIC" id="fig|1423766.4.peg.824"/>
<evidence type="ECO:0000256" key="7">
    <source>
        <dbReference type="SAM" id="Phobius"/>
    </source>
</evidence>
<keyword evidence="10" id="KW-1185">Reference proteome</keyword>
<feature type="transmembrane region" description="Helical" evidence="7">
    <location>
        <begin position="284"/>
        <end position="301"/>
    </location>
</feature>
<feature type="transmembrane region" description="Helical" evidence="7">
    <location>
        <begin position="194"/>
        <end position="214"/>
    </location>
</feature>
<feature type="transmembrane region" description="Helical" evidence="7">
    <location>
        <begin position="255"/>
        <end position="278"/>
    </location>
</feature>
<dbReference type="AlphaFoldDB" id="A0A0R1NU81"/>
<protein>
    <submittedName>
        <fullName evidence="9">Membrane protein</fullName>
    </submittedName>
</protein>
<evidence type="ECO:0000259" key="8">
    <source>
        <dbReference type="Pfam" id="PF00892"/>
    </source>
</evidence>
<dbReference type="InterPro" id="IPR000620">
    <property type="entry name" value="EamA_dom"/>
</dbReference>
<dbReference type="EMBL" id="AZEB01000016">
    <property type="protein sequence ID" value="KRL21218.1"/>
    <property type="molecule type" value="Genomic_DNA"/>
</dbReference>
<feature type="transmembrane region" description="Helical" evidence="7">
    <location>
        <begin position="220"/>
        <end position="243"/>
    </location>
</feature>
<sequence>MEDITLQNPRIRGIGLTILGPLLWGISGTTAQFLFTTEHISANWLVSVRMFVSGILLVLFGFATNATASIAVWRHWRDAIKLVFFSFVGMSASQYTYFKAIEYGNAATATILQFLSPAVIIIHLMFRTRHLPRRVDVISLAMALTGTILLVTHGHLTTLAIPLRGLLWGLATAITASIYTLLPGKLLRRYGSIPVVGWSMLIGGASFSCFYQIWDHMPTFSWQTYGDVSFVVIFGTMFAYLFYLQSLSYIQPTTASVLGSFEPLSATILSIIFLGISFGLPETIGGILILGTVGIQSWAAMKNNMSIS</sequence>
<evidence type="ECO:0000313" key="9">
    <source>
        <dbReference type="EMBL" id="KRL21218.1"/>
    </source>
</evidence>
<feature type="transmembrane region" description="Helical" evidence="7">
    <location>
        <begin position="79"/>
        <end position="97"/>
    </location>
</feature>
<accession>A0A0R1NU81</accession>
<keyword evidence="3" id="KW-1003">Cell membrane</keyword>
<dbReference type="SUPFAM" id="SSF103481">
    <property type="entry name" value="Multidrug resistance efflux transporter EmrE"/>
    <property type="match status" value="2"/>
</dbReference>
<dbReference type="PANTHER" id="PTHR42920">
    <property type="entry name" value="OS03G0707200 PROTEIN-RELATED"/>
    <property type="match status" value="1"/>
</dbReference>
<feature type="domain" description="EamA" evidence="8">
    <location>
        <begin position="12"/>
        <end position="151"/>
    </location>
</feature>
<dbReference type="GO" id="GO:0005886">
    <property type="term" value="C:plasma membrane"/>
    <property type="evidence" value="ECO:0007669"/>
    <property type="project" value="UniProtKB-SubCell"/>
</dbReference>
<organism evidence="9 10">
    <name type="scientific">Lentilactobacillus kisonensis DSM 19906 = JCM 15041</name>
    <dbReference type="NCBI Taxonomy" id="1423766"/>
    <lineage>
        <taxon>Bacteria</taxon>
        <taxon>Bacillati</taxon>
        <taxon>Bacillota</taxon>
        <taxon>Bacilli</taxon>
        <taxon>Lactobacillales</taxon>
        <taxon>Lactobacillaceae</taxon>
        <taxon>Lentilactobacillus</taxon>
    </lineage>
</organism>
<evidence type="ECO:0000256" key="6">
    <source>
        <dbReference type="ARBA" id="ARBA00023136"/>
    </source>
</evidence>
<evidence type="ECO:0000256" key="4">
    <source>
        <dbReference type="ARBA" id="ARBA00022692"/>
    </source>
</evidence>
<dbReference type="Proteomes" id="UP000051439">
    <property type="component" value="Unassembled WGS sequence"/>
</dbReference>
<evidence type="ECO:0000256" key="2">
    <source>
        <dbReference type="ARBA" id="ARBA00007362"/>
    </source>
</evidence>
<keyword evidence="6 7" id="KW-0472">Membrane</keyword>
<dbReference type="Pfam" id="PF00892">
    <property type="entry name" value="EamA"/>
    <property type="match status" value="2"/>
</dbReference>
<feature type="transmembrane region" description="Helical" evidence="7">
    <location>
        <begin position="137"/>
        <end position="155"/>
    </location>
</feature>
<evidence type="ECO:0000256" key="5">
    <source>
        <dbReference type="ARBA" id="ARBA00022989"/>
    </source>
</evidence>
<gene>
    <name evidence="9" type="ORF">FC98_GL000806</name>
</gene>
<dbReference type="InterPro" id="IPR037185">
    <property type="entry name" value="EmrE-like"/>
</dbReference>
<feature type="domain" description="EamA" evidence="8">
    <location>
        <begin position="164"/>
        <end position="293"/>
    </location>
</feature>
<comment type="caution">
    <text evidence="9">The sequence shown here is derived from an EMBL/GenBank/DDBJ whole genome shotgun (WGS) entry which is preliminary data.</text>
</comment>
<feature type="transmembrane region" description="Helical" evidence="7">
    <location>
        <begin position="50"/>
        <end position="72"/>
    </location>
</feature>
<feature type="transmembrane region" description="Helical" evidence="7">
    <location>
        <begin position="103"/>
        <end position="125"/>
    </location>
</feature>
<evidence type="ECO:0000313" key="10">
    <source>
        <dbReference type="Proteomes" id="UP000051439"/>
    </source>
</evidence>
<dbReference type="PANTHER" id="PTHR42920:SF11">
    <property type="entry name" value="INNER MEMBRANE PROTEIN YTFF"/>
    <property type="match status" value="1"/>
</dbReference>
<evidence type="ECO:0000256" key="3">
    <source>
        <dbReference type="ARBA" id="ARBA00022475"/>
    </source>
</evidence>
<comment type="similarity">
    <text evidence="2">Belongs to the EamA transporter family.</text>
</comment>
<name>A0A0R1NU81_9LACO</name>
<feature type="transmembrane region" description="Helical" evidence="7">
    <location>
        <begin position="161"/>
        <end position="182"/>
    </location>
</feature>
<evidence type="ECO:0000256" key="1">
    <source>
        <dbReference type="ARBA" id="ARBA00004651"/>
    </source>
</evidence>
<dbReference type="InterPro" id="IPR051258">
    <property type="entry name" value="Diverse_Substrate_Transporter"/>
</dbReference>
<proteinExistence type="inferred from homology"/>
<keyword evidence="4 7" id="KW-0812">Transmembrane</keyword>
<keyword evidence="5 7" id="KW-1133">Transmembrane helix</keyword>
<reference evidence="9 10" key="1">
    <citation type="journal article" date="2015" name="Genome Announc.">
        <title>Expanding the biotechnology potential of lactobacilli through comparative genomics of 213 strains and associated genera.</title>
        <authorList>
            <person name="Sun Z."/>
            <person name="Harris H.M."/>
            <person name="McCann A."/>
            <person name="Guo C."/>
            <person name="Argimon S."/>
            <person name="Zhang W."/>
            <person name="Yang X."/>
            <person name="Jeffery I.B."/>
            <person name="Cooney J.C."/>
            <person name="Kagawa T.F."/>
            <person name="Liu W."/>
            <person name="Song Y."/>
            <person name="Salvetti E."/>
            <person name="Wrobel A."/>
            <person name="Rasinkangas P."/>
            <person name="Parkhill J."/>
            <person name="Rea M.C."/>
            <person name="O'Sullivan O."/>
            <person name="Ritari J."/>
            <person name="Douillard F.P."/>
            <person name="Paul Ross R."/>
            <person name="Yang R."/>
            <person name="Briner A.E."/>
            <person name="Felis G.E."/>
            <person name="de Vos W.M."/>
            <person name="Barrangou R."/>
            <person name="Klaenhammer T.R."/>
            <person name="Caufield P.W."/>
            <person name="Cui Y."/>
            <person name="Zhang H."/>
            <person name="O'Toole P.W."/>
        </authorList>
    </citation>
    <scope>NUCLEOTIDE SEQUENCE [LARGE SCALE GENOMIC DNA]</scope>
    <source>
        <strain evidence="9 10">DSM 19906</strain>
    </source>
</reference>
<feature type="transmembrane region" description="Helical" evidence="7">
    <location>
        <begin position="12"/>
        <end position="35"/>
    </location>
</feature>